<feature type="domain" description="DUF4283" evidence="6">
    <location>
        <begin position="477"/>
        <end position="548"/>
    </location>
</feature>
<dbReference type="PANTHER" id="PTHR24177:SF103">
    <property type="entry name" value="PGG DOMAIN-CONTAINING PROTEIN"/>
    <property type="match status" value="1"/>
</dbReference>
<evidence type="ECO:0000256" key="2">
    <source>
        <dbReference type="SAM" id="MobiDB-lite"/>
    </source>
</evidence>
<dbReference type="EnsemblPlants" id="QL12p042017:mrna">
    <property type="protein sequence ID" value="QL12p042017:mrna"/>
    <property type="gene ID" value="QL12p042017"/>
</dbReference>
<dbReference type="Proteomes" id="UP000594261">
    <property type="component" value="Chromosome 12"/>
</dbReference>
<dbReference type="PROSITE" id="PS50297">
    <property type="entry name" value="ANK_REP_REGION"/>
    <property type="match status" value="1"/>
</dbReference>
<feature type="domain" description="Reverse transcriptase zinc-binding" evidence="5">
    <location>
        <begin position="759"/>
        <end position="821"/>
    </location>
</feature>
<dbReference type="SMART" id="SM00248">
    <property type="entry name" value="ANK"/>
    <property type="match status" value="3"/>
</dbReference>
<dbReference type="Pfam" id="PF13966">
    <property type="entry name" value="zf-RVT"/>
    <property type="match status" value="1"/>
</dbReference>
<dbReference type="GO" id="GO:0016020">
    <property type="term" value="C:membrane"/>
    <property type="evidence" value="ECO:0007669"/>
    <property type="project" value="TreeGrafter"/>
</dbReference>
<feature type="compositionally biased region" description="Basic and acidic residues" evidence="2">
    <location>
        <begin position="597"/>
        <end position="608"/>
    </location>
</feature>
<keyword evidence="8" id="KW-1185">Reference proteome</keyword>
<feature type="region of interest" description="Disordered" evidence="2">
    <location>
        <begin position="554"/>
        <end position="649"/>
    </location>
</feature>
<keyword evidence="3" id="KW-0472">Membrane</keyword>
<dbReference type="InterPro" id="IPR002110">
    <property type="entry name" value="Ankyrin_rpt"/>
</dbReference>
<dbReference type="Gramene" id="QL12p042017:mrna">
    <property type="protein sequence ID" value="QL12p042017:mrna"/>
    <property type="gene ID" value="QL12p042017"/>
</dbReference>
<dbReference type="InterPro" id="IPR036770">
    <property type="entry name" value="Ankyrin_rpt-contain_sf"/>
</dbReference>
<feature type="domain" description="PGG" evidence="4">
    <location>
        <begin position="1056"/>
        <end position="1168"/>
    </location>
</feature>
<reference evidence="7" key="2">
    <citation type="submission" date="2021-01" db="UniProtKB">
        <authorList>
            <consortium name="EnsemblPlants"/>
        </authorList>
    </citation>
    <scope>IDENTIFICATION</scope>
</reference>
<protein>
    <recommendedName>
        <fullName evidence="9">PGG domain-containing protein</fullName>
    </recommendedName>
</protein>
<reference evidence="7 8" key="1">
    <citation type="journal article" date="2016" name="G3 (Bethesda)">
        <title>First Draft Assembly and Annotation of the Genome of a California Endemic Oak Quercus lobata Nee (Fagaceae).</title>
        <authorList>
            <person name="Sork V.L."/>
            <person name="Fitz-Gibbon S.T."/>
            <person name="Puiu D."/>
            <person name="Crepeau M."/>
            <person name="Gugger P.F."/>
            <person name="Sherman R."/>
            <person name="Stevens K."/>
            <person name="Langley C.H."/>
            <person name="Pellegrini M."/>
            <person name="Salzberg S.L."/>
        </authorList>
    </citation>
    <scope>NUCLEOTIDE SEQUENCE [LARGE SCALE GENOMIC DNA]</scope>
    <source>
        <strain evidence="7 8">cv. SW786</strain>
    </source>
</reference>
<dbReference type="AlphaFoldDB" id="A0A7N2N5I6"/>
<dbReference type="EMBL" id="LRBV02000012">
    <property type="status" value="NOT_ANNOTATED_CDS"/>
    <property type="molecule type" value="Genomic_DNA"/>
</dbReference>
<feature type="transmembrane region" description="Helical" evidence="3">
    <location>
        <begin position="1104"/>
        <end position="1124"/>
    </location>
</feature>
<sequence length="1221" mass="136046">MASTTDQLNLDMESIKKDLFKLAMKGEWDNVVEFYKKNPMALKVKLTRSGDTALHIAVSDGQEDKVQELVEYISSQPERKAVLEIKNEQGSTPLHIAPSMGSGYVRKEGDTILHCTISGDYFGIFVDELETKSLNGQTIQDLEIVFVDEIEKEPSDQLPAIPEIIVGGEIKIEEKEPSDYPATGTKNSVHDQKKQKYPENYRTCVNFLQLFWTVVSVGIETFSSTLPGHRSKAEPQLSVVRKVTDAQNPKGSKDAHEAGFSATKGARGHQLFPANYGICFEFVKLASKAMLVILGLGSTSIRRIEEKKKKHTWAVQILNELLHYTSIYEYEDTESNPMTATVTSQTDVETKPHVLSDGSTINFSGEAFFRDQKPTPPPPIDTLKTNKEDNSKKTGSNDETKEDSIMLSLPKKPTKVKTFAPISYRQPLFPHIGGTLLPYFLPFHPHPHMDDITGKCASLSLNTKEAQTVSLAHNVVNNSRILVAQLFTKRRVNVEALVQILKSMWRSIQNFEDRDLGSNTVLIIFNDDTALMKILTQRPWSFDKYLIELYKPKDDESADDVTPTPTPLMRTTTPTDEGTHQYDDSWSNNAQGQSSRTSEDQQRNKQNDSHGLPLSHVTTEVGEPHTSGVVGSPKGASDTPVSHLKVTPKLPISEPAKSLAWSSEPDPAEGYVTKAELSQKQVNSGGNVSLNLAKSSTLKTSAVCRMTVTRDKLAATEDTENDILQAMAKAEKSQILQWDINTGPTPMIFEDEMGWIDDPKLIWGLKCPSKIRNFTWRACKNILPTKTQLQDRHIPIEVDCDLCEEVETIGHVFWKCNLAKELSRTDRLPKESQNPSAPATISFLSLTTNGATIPNNTSKDQDVNTTILGLLEDLHLVGDSGAMGGCPEYRDGRWRGKRGLIGTDKEKPTEKAKKESPILIAAKNGITEIVANILELFPVAIHDMNEHKKNIVLLAVENRQPHVYELLLQKSRMKESVFLRVDDEGNSALHLAAKLGEHKPWLIPGAALQMQWEIKWHEFVKESMPFHFFQRYNIKGNTSKEIFTETHKDLVEDGSEWLRSTSESCSVVAALIATVAFASATTVPGGVKQDIGTPTLENHPAFDVFAISSLVALCFSVTALVMFLSILTSRYQEKDFGGDLPRKLLLGLTSLFVSIASMLIAFCAGHFFVLKDKLKYAAFPVYAVTCLPITFFAVAQFPLYFDLMWATIKKVPQRSYKVVPF</sequence>
<evidence type="ECO:0000256" key="3">
    <source>
        <dbReference type="SAM" id="Phobius"/>
    </source>
</evidence>
<organism evidence="7 8">
    <name type="scientific">Quercus lobata</name>
    <name type="common">Valley oak</name>
    <dbReference type="NCBI Taxonomy" id="97700"/>
    <lineage>
        <taxon>Eukaryota</taxon>
        <taxon>Viridiplantae</taxon>
        <taxon>Streptophyta</taxon>
        <taxon>Embryophyta</taxon>
        <taxon>Tracheophyta</taxon>
        <taxon>Spermatophyta</taxon>
        <taxon>Magnoliopsida</taxon>
        <taxon>eudicotyledons</taxon>
        <taxon>Gunneridae</taxon>
        <taxon>Pentapetalae</taxon>
        <taxon>rosids</taxon>
        <taxon>fabids</taxon>
        <taxon>Fagales</taxon>
        <taxon>Fagaceae</taxon>
        <taxon>Quercus</taxon>
    </lineage>
</organism>
<feature type="repeat" description="ANK" evidence="1">
    <location>
        <begin position="49"/>
        <end position="71"/>
    </location>
</feature>
<evidence type="ECO:0000259" key="6">
    <source>
        <dbReference type="Pfam" id="PF14111"/>
    </source>
</evidence>
<dbReference type="PROSITE" id="PS50088">
    <property type="entry name" value="ANK_REPEAT"/>
    <property type="match status" value="1"/>
</dbReference>
<feature type="transmembrane region" description="Helical" evidence="3">
    <location>
        <begin position="1181"/>
        <end position="1201"/>
    </location>
</feature>
<dbReference type="InterPro" id="IPR026960">
    <property type="entry name" value="RVT-Znf"/>
</dbReference>
<proteinExistence type="predicted"/>
<evidence type="ECO:0000313" key="8">
    <source>
        <dbReference type="Proteomes" id="UP000594261"/>
    </source>
</evidence>
<evidence type="ECO:0000256" key="1">
    <source>
        <dbReference type="PROSITE-ProRule" id="PRU00023"/>
    </source>
</evidence>
<dbReference type="InterPro" id="IPR025558">
    <property type="entry name" value="DUF4283"/>
</dbReference>
<keyword evidence="1" id="KW-0040">ANK repeat</keyword>
<dbReference type="Pfam" id="PF13962">
    <property type="entry name" value="PGG"/>
    <property type="match status" value="1"/>
</dbReference>
<dbReference type="InParanoid" id="A0A7N2N5I6"/>
<keyword evidence="3" id="KW-0812">Transmembrane</keyword>
<dbReference type="Gene3D" id="1.25.40.20">
    <property type="entry name" value="Ankyrin repeat-containing domain"/>
    <property type="match status" value="2"/>
</dbReference>
<name>A0A7N2N5I6_QUELO</name>
<feature type="compositionally biased region" description="Polar residues" evidence="2">
    <location>
        <begin position="584"/>
        <end position="596"/>
    </location>
</feature>
<dbReference type="PANTHER" id="PTHR24177">
    <property type="entry name" value="CASKIN"/>
    <property type="match status" value="1"/>
</dbReference>
<dbReference type="SUPFAM" id="SSF48403">
    <property type="entry name" value="Ankyrin repeat"/>
    <property type="match status" value="2"/>
</dbReference>
<evidence type="ECO:0000259" key="4">
    <source>
        <dbReference type="Pfam" id="PF13962"/>
    </source>
</evidence>
<feature type="compositionally biased region" description="Basic and acidic residues" evidence="2">
    <location>
        <begin position="384"/>
        <end position="404"/>
    </location>
</feature>
<feature type="region of interest" description="Disordered" evidence="2">
    <location>
        <begin position="368"/>
        <end position="407"/>
    </location>
</feature>
<dbReference type="Pfam" id="PF14111">
    <property type="entry name" value="DUF4283"/>
    <property type="match status" value="1"/>
</dbReference>
<dbReference type="InterPro" id="IPR026961">
    <property type="entry name" value="PGG_dom"/>
</dbReference>
<evidence type="ECO:0008006" key="9">
    <source>
        <dbReference type="Google" id="ProtNLM"/>
    </source>
</evidence>
<evidence type="ECO:0000259" key="5">
    <source>
        <dbReference type="Pfam" id="PF13966"/>
    </source>
</evidence>
<keyword evidence="3" id="KW-1133">Transmembrane helix</keyword>
<evidence type="ECO:0000313" key="7">
    <source>
        <dbReference type="EnsemblPlants" id="QL12p042017:mrna"/>
    </source>
</evidence>
<accession>A0A7N2N5I6</accession>
<feature type="transmembrane region" description="Helical" evidence="3">
    <location>
        <begin position="1144"/>
        <end position="1169"/>
    </location>
</feature>